<dbReference type="GO" id="GO:0002949">
    <property type="term" value="P:tRNA threonylcarbamoyladenosine modification"/>
    <property type="evidence" value="ECO:0007669"/>
    <property type="project" value="TreeGrafter"/>
</dbReference>
<feature type="region of interest" description="Disordered" evidence="6">
    <location>
        <begin position="1"/>
        <end position="36"/>
    </location>
</feature>
<dbReference type="GO" id="GO:0005829">
    <property type="term" value="C:cytosol"/>
    <property type="evidence" value="ECO:0007669"/>
    <property type="project" value="TreeGrafter"/>
</dbReference>
<gene>
    <name evidence="7" type="ORF">CSUI_000537</name>
</gene>
<keyword evidence="8" id="KW-1185">Reference proteome</keyword>
<evidence type="ECO:0000256" key="5">
    <source>
        <dbReference type="RuleBase" id="RU004398"/>
    </source>
</evidence>
<keyword evidence="4 5" id="KW-0539">Nucleus</keyword>
<name>A0A2C6LFS5_9APIC</name>
<evidence type="ECO:0000313" key="8">
    <source>
        <dbReference type="Proteomes" id="UP000221165"/>
    </source>
</evidence>
<dbReference type="Proteomes" id="UP000221165">
    <property type="component" value="Unassembled WGS sequence"/>
</dbReference>
<dbReference type="InterPro" id="IPR036504">
    <property type="entry name" value="CGI121/TPRKB_sf"/>
</dbReference>
<dbReference type="AlphaFoldDB" id="A0A2C6LFS5"/>
<keyword evidence="7" id="KW-0418">Kinase</keyword>
<dbReference type="SUPFAM" id="SSF143870">
    <property type="entry name" value="PF0523-like"/>
    <property type="match status" value="1"/>
</dbReference>
<comment type="caution">
    <text evidence="7">The sequence shown here is derived from an EMBL/GenBank/DDBJ whole genome shotgun (WGS) entry which is preliminary data.</text>
</comment>
<evidence type="ECO:0000256" key="3">
    <source>
        <dbReference type="ARBA" id="ARBA00022694"/>
    </source>
</evidence>
<evidence type="ECO:0000256" key="2">
    <source>
        <dbReference type="ARBA" id="ARBA00005546"/>
    </source>
</evidence>
<dbReference type="PANTHER" id="PTHR15840">
    <property type="entry name" value="CGI-121 FAMILY MEMBER"/>
    <property type="match status" value="1"/>
</dbReference>
<dbReference type="InterPro" id="IPR013926">
    <property type="entry name" value="CGI121/TPRKB"/>
</dbReference>
<evidence type="ECO:0000256" key="4">
    <source>
        <dbReference type="ARBA" id="ARBA00023242"/>
    </source>
</evidence>
<evidence type="ECO:0000256" key="1">
    <source>
        <dbReference type="ARBA" id="ARBA00004123"/>
    </source>
</evidence>
<dbReference type="PANTHER" id="PTHR15840:SF10">
    <property type="entry name" value="EKC_KEOPS COMPLEX SUBUNIT TPRKB"/>
    <property type="match status" value="1"/>
</dbReference>
<dbReference type="GO" id="GO:0005634">
    <property type="term" value="C:nucleus"/>
    <property type="evidence" value="ECO:0007669"/>
    <property type="project" value="UniProtKB-SubCell"/>
</dbReference>
<dbReference type="GeneID" id="94423982"/>
<dbReference type="Pfam" id="PF08617">
    <property type="entry name" value="CGI-121"/>
    <property type="match status" value="1"/>
</dbReference>
<dbReference type="RefSeq" id="XP_067927251.1">
    <property type="nucleotide sequence ID" value="XM_068060771.1"/>
</dbReference>
<dbReference type="EMBL" id="MIGC01000201">
    <property type="protein sequence ID" value="PHJ25605.1"/>
    <property type="molecule type" value="Genomic_DNA"/>
</dbReference>
<feature type="region of interest" description="Disordered" evidence="6">
    <location>
        <begin position="116"/>
        <end position="139"/>
    </location>
</feature>
<dbReference type="Gene3D" id="3.30.2380.10">
    <property type="entry name" value="CGI121/TPRKB"/>
    <property type="match status" value="1"/>
</dbReference>
<organism evidence="7 8">
    <name type="scientific">Cystoisospora suis</name>
    <dbReference type="NCBI Taxonomy" id="483139"/>
    <lineage>
        <taxon>Eukaryota</taxon>
        <taxon>Sar</taxon>
        <taxon>Alveolata</taxon>
        <taxon>Apicomplexa</taxon>
        <taxon>Conoidasida</taxon>
        <taxon>Coccidia</taxon>
        <taxon>Eucoccidiorida</taxon>
        <taxon>Eimeriorina</taxon>
        <taxon>Sarcocystidae</taxon>
        <taxon>Cystoisospora</taxon>
    </lineage>
</organism>
<protein>
    <submittedName>
        <fullName evidence="7">Kinase binding protein</fullName>
    </submittedName>
</protein>
<accession>A0A2C6LFS5</accession>
<sequence>MHFPAEPHQPSSPFSSMFPEPGCTAAPTADRPVKKHDTMERVEPYGLVTYRLAPLRPDILVTMGLCTHVRNMPEVFERIIQRPRAPAETVSPRTGSSTSECKAQGAHVSVGYVPADSPGSELQAARTEPEAESGSVHRPDKPVSTWLCMNPGSLVGVDQVLLGVLRAVEHYEDGKMKTNDLRKEILYCASPSRNIAQALRHIGLRPEMPHLVLVMVQMNEDEQKETCSGIHGQWSDLSKLGELTDTQYIKSLVGITEDEAALPGGFPAAVVGRLASKFI</sequence>
<reference evidence="7 8" key="1">
    <citation type="journal article" date="2017" name="Int. J. Parasitol.">
        <title>The genome of the protozoan parasite Cystoisospora suis and a reverse vaccinology approach to identify vaccine candidates.</title>
        <authorList>
            <person name="Palmieri N."/>
            <person name="Shrestha A."/>
            <person name="Ruttkowski B."/>
            <person name="Beck T."/>
            <person name="Vogl C."/>
            <person name="Tomley F."/>
            <person name="Blake D.P."/>
            <person name="Joachim A."/>
        </authorList>
    </citation>
    <scope>NUCLEOTIDE SEQUENCE [LARGE SCALE GENOMIC DNA]</scope>
    <source>
        <strain evidence="7 8">Wien I</strain>
    </source>
</reference>
<comment type="subcellular location">
    <subcellularLocation>
        <location evidence="1">Nucleus</location>
    </subcellularLocation>
</comment>
<dbReference type="GO" id="GO:0000408">
    <property type="term" value="C:EKC/KEOPS complex"/>
    <property type="evidence" value="ECO:0007669"/>
    <property type="project" value="TreeGrafter"/>
</dbReference>
<feature type="compositionally biased region" description="Low complexity" evidence="6">
    <location>
        <begin position="11"/>
        <end position="21"/>
    </location>
</feature>
<keyword evidence="7" id="KW-0808">Transferase</keyword>
<comment type="similarity">
    <text evidence="2 5">Belongs to the CGI121/TPRKB family.</text>
</comment>
<dbReference type="OrthoDB" id="329139at2759"/>
<dbReference type="GO" id="GO:0016301">
    <property type="term" value="F:kinase activity"/>
    <property type="evidence" value="ECO:0007669"/>
    <property type="project" value="UniProtKB-KW"/>
</dbReference>
<evidence type="ECO:0000313" key="7">
    <source>
        <dbReference type="EMBL" id="PHJ25605.1"/>
    </source>
</evidence>
<keyword evidence="3" id="KW-0819">tRNA processing</keyword>
<evidence type="ECO:0000256" key="6">
    <source>
        <dbReference type="SAM" id="MobiDB-lite"/>
    </source>
</evidence>
<dbReference type="VEuPathDB" id="ToxoDB:CSUI_000537"/>
<proteinExistence type="inferred from homology"/>